<dbReference type="SUPFAM" id="SSF53335">
    <property type="entry name" value="S-adenosyl-L-methionine-dependent methyltransferases"/>
    <property type="match status" value="1"/>
</dbReference>
<feature type="compositionally biased region" description="Basic and acidic residues" evidence="13">
    <location>
        <begin position="693"/>
        <end position="703"/>
    </location>
</feature>
<dbReference type="GO" id="GO:0005634">
    <property type="term" value="C:nucleus"/>
    <property type="evidence" value="ECO:0007669"/>
    <property type="project" value="TreeGrafter"/>
</dbReference>
<keyword evidence="14" id="KW-0732">Signal</keyword>
<keyword evidence="7" id="KW-0479">Metal-binding</keyword>
<evidence type="ECO:0000256" key="11">
    <source>
        <dbReference type="ARBA" id="ARBA00035025"/>
    </source>
</evidence>
<evidence type="ECO:0000256" key="1">
    <source>
        <dbReference type="ARBA" id="ARBA00001946"/>
    </source>
</evidence>
<evidence type="ECO:0000256" key="5">
    <source>
        <dbReference type="ARBA" id="ARBA00022679"/>
    </source>
</evidence>
<evidence type="ECO:0000313" key="15">
    <source>
        <dbReference type="EMBL" id="KAK7868513.1"/>
    </source>
</evidence>
<evidence type="ECO:0000256" key="14">
    <source>
        <dbReference type="SAM" id="SignalP"/>
    </source>
</evidence>
<dbReference type="GO" id="GO:0030422">
    <property type="term" value="P:siRNA processing"/>
    <property type="evidence" value="ECO:0007669"/>
    <property type="project" value="TreeGrafter"/>
</dbReference>
<keyword evidence="6" id="KW-0949">S-adenosyl-L-methionine</keyword>
<dbReference type="GO" id="GO:0003723">
    <property type="term" value="F:RNA binding"/>
    <property type="evidence" value="ECO:0007669"/>
    <property type="project" value="UniProtKB-KW"/>
</dbReference>
<organism evidence="15 16">
    <name type="scientific">Gryllus longicercus</name>
    <dbReference type="NCBI Taxonomy" id="2509291"/>
    <lineage>
        <taxon>Eukaryota</taxon>
        <taxon>Metazoa</taxon>
        <taxon>Ecdysozoa</taxon>
        <taxon>Arthropoda</taxon>
        <taxon>Hexapoda</taxon>
        <taxon>Insecta</taxon>
        <taxon>Pterygota</taxon>
        <taxon>Neoptera</taxon>
        <taxon>Polyneoptera</taxon>
        <taxon>Orthoptera</taxon>
        <taxon>Ensifera</taxon>
        <taxon>Gryllidea</taxon>
        <taxon>Grylloidea</taxon>
        <taxon>Gryllidae</taxon>
        <taxon>Gryllinae</taxon>
        <taxon>Gryllus</taxon>
    </lineage>
</organism>
<comment type="cofactor">
    <cofactor evidence="1">
        <name>Mg(2+)</name>
        <dbReference type="ChEBI" id="CHEBI:18420"/>
    </cofactor>
</comment>
<accession>A0AAN9Z556</accession>
<feature type="region of interest" description="Disordered" evidence="13">
    <location>
        <begin position="693"/>
        <end position="726"/>
    </location>
</feature>
<keyword evidence="5" id="KW-0808">Transferase</keyword>
<dbReference type="InterPro" id="IPR026610">
    <property type="entry name" value="Hen1"/>
</dbReference>
<evidence type="ECO:0000256" key="7">
    <source>
        <dbReference type="ARBA" id="ARBA00022723"/>
    </source>
</evidence>
<dbReference type="AlphaFoldDB" id="A0AAN9Z556"/>
<evidence type="ECO:0000256" key="8">
    <source>
        <dbReference type="ARBA" id="ARBA00022842"/>
    </source>
</evidence>
<dbReference type="GO" id="GO:0034587">
    <property type="term" value="P:piRNA processing"/>
    <property type="evidence" value="ECO:0007669"/>
    <property type="project" value="TreeGrafter"/>
</dbReference>
<evidence type="ECO:0000313" key="16">
    <source>
        <dbReference type="Proteomes" id="UP001378592"/>
    </source>
</evidence>
<feature type="chain" id="PRO_5042817118" description="Small RNA 2'-O-methyltransferase" evidence="14">
    <location>
        <begin position="21"/>
        <end position="901"/>
    </location>
</feature>
<evidence type="ECO:0000256" key="12">
    <source>
        <dbReference type="ARBA" id="ARBA00048418"/>
    </source>
</evidence>
<sequence length="901" mass="100621">MIASFHTLCIIAHYVYVVLRDTLSARFKSYAINYNDPLTFKGGKYLISSECYIEEGFGPRFVPQLFVQRYLTVKGALEDEEWKGSIRKVVEFGCAELGFFLYLKKLAGAQEVLEVDVDHDVLVKNYCKVSPLNSDYLFQRNEPLTVFVLEGNIAHTDECLEGCDAVVCIELIEHLYPDVLEEVPYTVFGCIKPRVAIFTTPNVEFNVLFPNSEGFRHPDHKFEWTRAQFKSWGNNIVLRYPDYKVSFHGIGWGPHGTENVGACSQMAVFQRHSSTTNDKSPIEDARIHSTEHKYQLLRKNEYPFHVDTRSQKQKILDQLEYSLQMLSTSEEFMENSQILIPVFRLLPFVKQWNTSEKEVQDLLKEAGWNIHDQQSGKVVVFPEYESSISEEPVECVTYEGTYNETQEHYRVENWDDYSLDASSEKWDCDSLDQNIQSGASWNDSWSKQNEPSWTLSSEKENDEYREESVPSTSGHNLVNEICSSTTSDNVKTFIDDKNATDYELPCGVDIASKHTNVSDNSRAQIIEEIENSLPLFISASDKSESTKVKSVEEVENCDEQILSRNVIANSSSSFLSNNITQPLLISQDSSERTTNNVLVEAYHQTDAPLRFLKSSPSSNLYLNLQAEAQGTNSETNKKLEGFTDSPAAGSISLEEPNDRLADSGYPNSNSAQDMDLDLTPEQVDELFTENDAVTDHPHDHHSDSVSVSSRDSDSVNEPQPLPQPLPLVMPQPDVLFEEAMNVENGDVANNNRDGEGNNVVAVRALLNEGGNDVGDDNAGAMGIVLPENLDDLIPLFAAAEDIDNDNEVEINVEPFPPWLLNMLGLANGGGAIGGRGVNEEEQSDHEHESSEDEDEDSDNNPVIDEGLGDEFNLDSSSLSDTCPSDLGLESDVGGEVAVANS</sequence>
<dbReference type="GO" id="GO:0005737">
    <property type="term" value="C:cytoplasm"/>
    <property type="evidence" value="ECO:0007669"/>
    <property type="project" value="TreeGrafter"/>
</dbReference>
<keyword evidence="9" id="KW-0694">RNA-binding</keyword>
<dbReference type="GO" id="GO:0090486">
    <property type="term" value="F:small RNA 2'-O-methyltransferase activity"/>
    <property type="evidence" value="ECO:0007669"/>
    <property type="project" value="UniProtKB-EC"/>
</dbReference>
<protein>
    <recommendedName>
        <fullName evidence="3">Small RNA 2'-O-methyltransferase</fullName>
        <ecNumber evidence="11">2.1.1.386</ecNumber>
    </recommendedName>
</protein>
<feature type="compositionally biased region" description="Acidic residues" evidence="13">
    <location>
        <begin position="839"/>
        <end position="858"/>
    </location>
</feature>
<dbReference type="Gene3D" id="3.40.50.150">
    <property type="entry name" value="Vaccinia Virus protein VP39"/>
    <property type="match status" value="1"/>
</dbReference>
<dbReference type="EC" id="2.1.1.386" evidence="11"/>
<gene>
    <name evidence="15" type="ORF">R5R35_001920</name>
</gene>
<evidence type="ECO:0000256" key="13">
    <source>
        <dbReference type="SAM" id="MobiDB-lite"/>
    </source>
</evidence>
<keyword evidence="16" id="KW-1185">Reference proteome</keyword>
<evidence type="ECO:0000256" key="2">
    <source>
        <dbReference type="ARBA" id="ARBA00009026"/>
    </source>
</evidence>
<feature type="compositionally biased region" description="Polar residues" evidence="13">
    <location>
        <begin position="439"/>
        <end position="456"/>
    </location>
</feature>
<dbReference type="PANTHER" id="PTHR21404">
    <property type="entry name" value="HEN1"/>
    <property type="match status" value="1"/>
</dbReference>
<evidence type="ECO:0000256" key="9">
    <source>
        <dbReference type="ARBA" id="ARBA00022884"/>
    </source>
</evidence>
<dbReference type="GO" id="GO:0001510">
    <property type="term" value="P:RNA methylation"/>
    <property type="evidence" value="ECO:0007669"/>
    <property type="project" value="InterPro"/>
</dbReference>
<comment type="catalytic activity">
    <reaction evidence="12">
        <text>small RNA 3'-end nucleotide + S-adenosyl-L-methionine = small RNA 3'-end 2'-O-methylnucleotide + S-adenosyl-L-homocysteine + H(+)</text>
        <dbReference type="Rhea" id="RHEA:37887"/>
        <dbReference type="Rhea" id="RHEA-COMP:10415"/>
        <dbReference type="Rhea" id="RHEA-COMP:10416"/>
        <dbReference type="ChEBI" id="CHEBI:15378"/>
        <dbReference type="ChEBI" id="CHEBI:57856"/>
        <dbReference type="ChEBI" id="CHEBI:59789"/>
        <dbReference type="ChEBI" id="CHEBI:74896"/>
        <dbReference type="ChEBI" id="CHEBI:74898"/>
        <dbReference type="EC" id="2.1.1.386"/>
    </reaction>
</comment>
<proteinExistence type="inferred from homology"/>
<keyword evidence="8" id="KW-0460">Magnesium</keyword>
<dbReference type="PANTHER" id="PTHR21404:SF3">
    <property type="entry name" value="SMALL RNA 2'-O-METHYLTRANSFERASE"/>
    <property type="match status" value="1"/>
</dbReference>
<evidence type="ECO:0000256" key="4">
    <source>
        <dbReference type="ARBA" id="ARBA00022603"/>
    </source>
</evidence>
<name>A0AAN9Z556_9ORTH</name>
<evidence type="ECO:0000256" key="6">
    <source>
        <dbReference type="ARBA" id="ARBA00022691"/>
    </source>
</evidence>
<feature type="region of interest" description="Disordered" evidence="13">
    <location>
        <begin position="831"/>
        <end position="901"/>
    </location>
</feature>
<feature type="region of interest" description="Disordered" evidence="13">
    <location>
        <begin position="439"/>
        <end position="478"/>
    </location>
</feature>
<evidence type="ECO:0000256" key="10">
    <source>
        <dbReference type="ARBA" id="ARBA00023158"/>
    </source>
</evidence>
<comment type="similarity">
    <text evidence="2">Belongs to the methyltransferase superfamily. HEN1 family.</text>
</comment>
<keyword evidence="10" id="KW-0943">RNA-mediated gene silencing</keyword>
<keyword evidence="4" id="KW-0489">Methyltransferase</keyword>
<dbReference type="InterPro" id="IPR029063">
    <property type="entry name" value="SAM-dependent_MTases_sf"/>
</dbReference>
<feature type="region of interest" description="Disordered" evidence="13">
    <location>
        <begin position="631"/>
        <end position="674"/>
    </location>
</feature>
<dbReference type="GO" id="GO:0046872">
    <property type="term" value="F:metal ion binding"/>
    <property type="evidence" value="ECO:0007669"/>
    <property type="project" value="UniProtKB-KW"/>
</dbReference>
<feature type="signal peptide" evidence="14">
    <location>
        <begin position="1"/>
        <end position="20"/>
    </location>
</feature>
<feature type="compositionally biased region" description="Polar residues" evidence="13">
    <location>
        <begin position="469"/>
        <end position="478"/>
    </location>
</feature>
<dbReference type="Proteomes" id="UP001378592">
    <property type="component" value="Unassembled WGS sequence"/>
</dbReference>
<dbReference type="EMBL" id="JAZDUA010000093">
    <property type="protein sequence ID" value="KAK7868513.1"/>
    <property type="molecule type" value="Genomic_DNA"/>
</dbReference>
<comment type="caution">
    <text evidence="15">The sequence shown here is derived from an EMBL/GenBank/DDBJ whole genome shotgun (WGS) entry which is preliminary data.</text>
</comment>
<evidence type="ECO:0000256" key="3">
    <source>
        <dbReference type="ARBA" id="ARBA00021330"/>
    </source>
</evidence>
<feature type="compositionally biased region" description="Polar residues" evidence="13">
    <location>
        <begin position="873"/>
        <end position="882"/>
    </location>
</feature>
<reference evidence="15 16" key="1">
    <citation type="submission" date="2024-03" db="EMBL/GenBank/DDBJ databases">
        <title>The genome assembly and annotation of the cricket Gryllus longicercus Weissman &amp; Gray.</title>
        <authorList>
            <person name="Szrajer S."/>
            <person name="Gray D."/>
            <person name="Ylla G."/>
        </authorList>
    </citation>
    <scope>NUCLEOTIDE SEQUENCE [LARGE SCALE GENOMIC DNA]</scope>
    <source>
        <strain evidence="15">DAG 2021-001</strain>
        <tissue evidence="15">Whole body minus gut</tissue>
    </source>
</reference>